<dbReference type="PANTHER" id="PTHR43179:SF7">
    <property type="entry name" value="RHAMNOSYLTRANSFERASE WBBL"/>
    <property type="match status" value="1"/>
</dbReference>
<feature type="compositionally biased region" description="Basic and acidic residues" evidence="1">
    <location>
        <begin position="36"/>
        <end position="48"/>
    </location>
</feature>
<dbReference type="PANTHER" id="PTHR43179">
    <property type="entry name" value="RHAMNOSYLTRANSFERASE WBBL"/>
    <property type="match status" value="1"/>
</dbReference>
<feature type="compositionally biased region" description="Low complexity" evidence="1">
    <location>
        <begin position="352"/>
        <end position="380"/>
    </location>
</feature>
<dbReference type="Gene3D" id="3.90.550.10">
    <property type="entry name" value="Spore Coat Polysaccharide Biosynthesis Protein SpsA, Chain A"/>
    <property type="match status" value="1"/>
</dbReference>
<proteinExistence type="predicted"/>
<protein>
    <recommendedName>
        <fullName evidence="2">Glycosyltransferase 2-like domain-containing protein</fullName>
    </recommendedName>
</protein>
<dbReference type="AlphaFoldDB" id="A0A8J3QP31"/>
<organism evidence="3 4">
    <name type="scientific">Rugosimonospora africana</name>
    <dbReference type="NCBI Taxonomy" id="556532"/>
    <lineage>
        <taxon>Bacteria</taxon>
        <taxon>Bacillati</taxon>
        <taxon>Actinomycetota</taxon>
        <taxon>Actinomycetes</taxon>
        <taxon>Micromonosporales</taxon>
        <taxon>Micromonosporaceae</taxon>
        <taxon>Rugosimonospora</taxon>
    </lineage>
</organism>
<sequence>MSGVPGADRPAADRPGEGRPGPDRPSLDRPGAADRGPSDRGPSDREPVDCTVIVVTYNSATDLPGLLDSLPRAVSGLRVRVLVVDNDSADDIGSIVDGRSDVTLIRAGANLGYAGGINAGRRLLGPTRTVAILNPDLRLAPDSLARLVSAACRPGAGAAVPRFTDEAGTTFPSLRREPSVTRVLGDALLGAHWSGRPGWLSEMVWDPRCYERPGPVDWATGAVLVLDAEADAAVGDWYEEFFLYSEETDYCRRLRTAGWTVQYVPDARVFHEGGGSGTGPALTALNEVNRVRYYDRYHGRLAGGAFRVAVTVGQLARIQRPGNRMALRALWSSRGRDELPGRPPAVPAGASALGQEALGQEALQQEAAQQQAQQQQAQQQARREFAR</sequence>
<dbReference type="InterPro" id="IPR001173">
    <property type="entry name" value="Glyco_trans_2-like"/>
</dbReference>
<evidence type="ECO:0000256" key="1">
    <source>
        <dbReference type="SAM" id="MobiDB-lite"/>
    </source>
</evidence>
<accession>A0A8J3QP31</accession>
<reference evidence="3" key="1">
    <citation type="submission" date="2021-01" db="EMBL/GenBank/DDBJ databases">
        <title>Whole genome shotgun sequence of Rugosimonospora africana NBRC 104875.</title>
        <authorList>
            <person name="Komaki H."/>
            <person name="Tamura T."/>
        </authorList>
    </citation>
    <scope>NUCLEOTIDE SEQUENCE</scope>
    <source>
        <strain evidence="3">NBRC 104875</strain>
    </source>
</reference>
<dbReference type="EMBL" id="BONZ01000012">
    <property type="protein sequence ID" value="GIH12938.1"/>
    <property type="molecule type" value="Genomic_DNA"/>
</dbReference>
<name>A0A8J3QP31_9ACTN</name>
<feature type="compositionally biased region" description="Basic and acidic residues" evidence="1">
    <location>
        <begin position="10"/>
        <end position="27"/>
    </location>
</feature>
<evidence type="ECO:0000313" key="3">
    <source>
        <dbReference type="EMBL" id="GIH12938.1"/>
    </source>
</evidence>
<comment type="caution">
    <text evidence="3">The sequence shown here is derived from an EMBL/GenBank/DDBJ whole genome shotgun (WGS) entry which is preliminary data.</text>
</comment>
<feature type="region of interest" description="Disordered" evidence="1">
    <location>
        <begin position="335"/>
        <end position="387"/>
    </location>
</feature>
<dbReference type="InterPro" id="IPR029044">
    <property type="entry name" value="Nucleotide-diphossugar_trans"/>
</dbReference>
<dbReference type="Proteomes" id="UP000642748">
    <property type="component" value="Unassembled WGS sequence"/>
</dbReference>
<gene>
    <name evidence="3" type="ORF">Raf01_11100</name>
</gene>
<dbReference type="Pfam" id="PF00535">
    <property type="entry name" value="Glycos_transf_2"/>
    <property type="match status" value="1"/>
</dbReference>
<keyword evidence="4" id="KW-1185">Reference proteome</keyword>
<feature type="region of interest" description="Disordered" evidence="1">
    <location>
        <begin position="1"/>
        <end position="48"/>
    </location>
</feature>
<feature type="domain" description="Glycosyltransferase 2-like" evidence="2">
    <location>
        <begin position="51"/>
        <end position="176"/>
    </location>
</feature>
<evidence type="ECO:0000313" key="4">
    <source>
        <dbReference type="Proteomes" id="UP000642748"/>
    </source>
</evidence>
<dbReference type="SUPFAM" id="SSF53448">
    <property type="entry name" value="Nucleotide-diphospho-sugar transferases"/>
    <property type="match status" value="1"/>
</dbReference>
<evidence type="ECO:0000259" key="2">
    <source>
        <dbReference type="Pfam" id="PF00535"/>
    </source>
</evidence>